<dbReference type="Proteomes" id="UP000670475">
    <property type="component" value="Unassembled WGS sequence"/>
</dbReference>
<comment type="caution">
    <text evidence="1">The sequence shown here is derived from an EMBL/GenBank/DDBJ whole genome shotgun (WGS) entry which is preliminary data.</text>
</comment>
<accession>A0A940MDG2</accession>
<dbReference type="EMBL" id="JAGIQL010000149">
    <property type="protein sequence ID" value="MBP0460994.1"/>
    <property type="molecule type" value="Genomic_DNA"/>
</dbReference>
<gene>
    <name evidence="1" type="ORF">JFN87_26525</name>
</gene>
<dbReference type="InterPro" id="IPR045596">
    <property type="entry name" value="DUF6459"/>
</dbReference>
<reference evidence="1" key="1">
    <citation type="submission" date="2021-03" db="EMBL/GenBank/DDBJ databases">
        <title>Whole genome sequence of Streptomyces bomunensis MMS17-BM035.</title>
        <authorList>
            <person name="Lee J.H."/>
        </authorList>
    </citation>
    <scope>NUCLEOTIDE SEQUENCE</scope>
    <source>
        <strain evidence="1">MMS17-BM035</strain>
    </source>
</reference>
<dbReference type="Pfam" id="PF20060">
    <property type="entry name" value="DUF6459"/>
    <property type="match status" value="1"/>
</dbReference>
<sequence length="120" mass="13104">MRRPDVVLPPQDLFAERLLAVLSGARPVHWMLGWTVGEAYEQLVRLAPGAPLGAAAGHRRPVVRRCRGFRPCSGVVEAYASIASGARVRAMAFRLEQGADRRWRCAAVEIGGARVTRDDA</sequence>
<evidence type="ECO:0000313" key="1">
    <source>
        <dbReference type="EMBL" id="MBP0460994.1"/>
    </source>
</evidence>
<protein>
    <submittedName>
        <fullName evidence="1">Uncharacterized protein</fullName>
    </submittedName>
</protein>
<name>A0A940MDG2_9ACTN</name>
<dbReference type="AlphaFoldDB" id="A0A940MDG2"/>
<evidence type="ECO:0000313" key="2">
    <source>
        <dbReference type="Proteomes" id="UP000670475"/>
    </source>
</evidence>
<proteinExistence type="predicted"/>
<keyword evidence="2" id="KW-1185">Reference proteome</keyword>
<organism evidence="1 2">
    <name type="scientific">Streptomyces montanisoli</name>
    <dbReference type="NCBI Taxonomy" id="2798581"/>
    <lineage>
        <taxon>Bacteria</taxon>
        <taxon>Bacillati</taxon>
        <taxon>Actinomycetota</taxon>
        <taxon>Actinomycetes</taxon>
        <taxon>Kitasatosporales</taxon>
        <taxon>Streptomycetaceae</taxon>
        <taxon>Streptomyces</taxon>
    </lineage>
</organism>